<organism evidence="1 2">
    <name type="scientific">Cajanus cajan</name>
    <name type="common">Pigeon pea</name>
    <name type="synonym">Cajanus indicus</name>
    <dbReference type="NCBI Taxonomy" id="3821"/>
    <lineage>
        <taxon>Eukaryota</taxon>
        <taxon>Viridiplantae</taxon>
        <taxon>Streptophyta</taxon>
        <taxon>Embryophyta</taxon>
        <taxon>Tracheophyta</taxon>
        <taxon>Spermatophyta</taxon>
        <taxon>Magnoliopsida</taxon>
        <taxon>eudicotyledons</taxon>
        <taxon>Gunneridae</taxon>
        <taxon>Pentapetalae</taxon>
        <taxon>rosids</taxon>
        <taxon>fabids</taxon>
        <taxon>Fabales</taxon>
        <taxon>Fabaceae</taxon>
        <taxon>Papilionoideae</taxon>
        <taxon>50 kb inversion clade</taxon>
        <taxon>NPAAA clade</taxon>
        <taxon>indigoferoid/millettioid clade</taxon>
        <taxon>Phaseoleae</taxon>
        <taxon>Cajanus</taxon>
    </lineage>
</organism>
<sequence length="84" mass="9374">MQSPRSPHLKTVHHLLQYLKGTPGQGILFHSDSNLNLTVYSDADWAGCLNTRRLTTGFAIFLGESLISWRSKRQNTVSKSSTEA</sequence>
<dbReference type="Proteomes" id="UP000075243">
    <property type="component" value="Unassembled WGS sequence"/>
</dbReference>
<dbReference type="AlphaFoldDB" id="A0A151RWK9"/>
<dbReference type="Gramene" id="C.cajan_27547.t">
    <property type="protein sequence ID" value="C.cajan_27547.t.cds1"/>
    <property type="gene ID" value="C.cajan_27547"/>
</dbReference>
<dbReference type="EMBL" id="KQ483543">
    <property type="protein sequence ID" value="KYP46920.1"/>
    <property type="molecule type" value="Genomic_DNA"/>
</dbReference>
<protein>
    <recommendedName>
        <fullName evidence="3">Retrovirus-related Pol polyprotein from transposon TNT 1-94</fullName>
    </recommendedName>
</protein>
<evidence type="ECO:0000313" key="1">
    <source>
        <dbReference type="EMBL" id="KYP46920.1"/>
    </source>
</evidence>
<accession>A0A151RWK9</accession>
<dbReference type="CDD" id="cd09272">
    <property type="entry name" value="RNase_HI_RT_Ty1"/>
    <property type="match status" value="1"/>
</dbReference>
<name>A0A151RWK9_CAJCA</name>
<reference evidence="1" key="1">
    <citation type="journal article" date="2012" name="Nat. Biotechnol.">
        <title>Draft genome sequence of pigeonpea (Cajanus cajan), an orphan legume crop of resource-poor farmers.</title>
        <authorList>
            <person name="Varshney R.K."/>
            <person name="Chen W."/>
            <person name="Li Y."/>
            <person name="Bharti A.K."/>
            <person name="Saxena R.K."/>
            <person name="Schlueter J.A."/>
            <person name="Donoghue M.T."/>
            <person name="Azam S."/>
            <person name="Fan G."/>
            <person name="Whaley A.M."/>
            <person name="Farmer A.D."/>
            <person name="Sheridan J."/>
            <person name="Iwata A."/>
            <person name="Tuteja R."/>
            <person name="Penmetsa R.V."/>
            <person name="Wu W."/>
            <person name="Upadhyaya H.D."/>
            <person name="Yang S.P."/>
            <person name="Shah T."/>
            <person name="Saxena K.B."/>
            <person name="Michael T."/>
            <person name="McCombie W.R."/>
            <person name="Yang B."/>
            <person name="Zhang G."/>
            <person name="Yang H."/>
            <person name="Wang J."/>
            <person name="Spillane C."/>
            <person name="Cook D.R."/>
            <person name="May G.D."/>
            <person name="Xu X."/>
            <person name="Jackson S.A."/>
        </authorList>
    </citation>
    <scope>NUCLEOTIDE SEQUENCE [LARGE SCALE GENOMIC DNA]</scope>
</reference>
<dbReference type="STRING" id="3821.A0A151RWK9"/>
<dbReference type="PANTHER" id="PTHR11439">
    <property type="entry name" value="GAG-POL-RELATED RETROTRANSPOSON"/>
    <property type="match status" value="1"/>
</dbReference>
<dbReference type="OMA" id="PANMITC"/>
<dbReference type="PANTHER" id="PTHR11439:SF470">
    <property type="entry name" value="CYSTEINE-RICH RLK (RECEPTOR-LIKE PROTEIN KINASE) 8"/>
    <property type="match status" value="1"/>
</dbReference>
<evidence type="ECO:0008006" key="3">
    <source>
        <dbReference type="Google" id="ProtNLM"/>
    </source>
</evidence>
<gene>
    <name evidence="1" type="ORF">KK1_031491</name>
</gene>
<keyword evidence="2" id="KW-1185">Reference proteome</keyword>
<proteinExistence type="predicted"/>
<evidence type="ECO:0000313" key="2">
    <source>
        <dbReference type="Proteomes" id="UP000075243"/>
    </source>
</evidence>